<dbReference type="OrthoDB" id="7062942at2"/>
<dbReference type="Proteomes" id="UP000503287">
    <property type="component" value="Chromosome"/>
</dbReference>
<name>A0A094THJ1_PROVU</name>
<evidence type="ECO:0000256" key="7">
    <source>
        <dbReference type="ARBA" id="ARBA00024739"/>
    </source>
</evidence>
<keyword evidence="5" id="KW-0805">Transcription regulation</keyword>
<feature type="region of interest" description="Disordered" evidence="9">
    <location>
        <begin position="1"/>
        <end position="50"/>
    </location>
</feature>
<dbReference type="GeneID" id="93393870"/>
<reference evidence="12 13" key="1">
    <citation type="submission" date="2018-06" db="EMBL/GenBank/DDBJ databases">
        <authorList>
            <consortium name="Pathogen Informatics"/>
            <person name="Doyle S."/>
        </authorList>
    </citation>
    <scope>NUCLEOTIDE SEQUENCE [LARGE SCALE GENOMIC DNA]</scope>
    <source>
        <strain evidence="12 13">NCTC10376</strain>
    </source>
</reference>
<evidence type="ECO:0000256" key="1">
    <source>
        <dbReference type="ARBA" id="ARBA00005322"/>
    </source>
</evidence>
<dbReference type="STRING" id="585.DR95_296"/>
<keyword evidence="4" id="KW-1005">Bacterial flagellum biogenesis</keyword>
<dbReference type="GO" id="GO:0044781">
    <property type="term" value="P:bacterial-type flagellum organization"/>
    <property type="evidence" value="ECO:0007669"/>
    <property type="project" value="UniProtKB-KW"/>
</dbReference>
<comment type="similarity">
    <text evidence="1">Belongs to the FlgM family.</text>
</comment>
<comment type="function">
    <text evidence="7">Responsible for the coupling of flagellin expression to flagellar assembly by preventing expression of the flagellin genes when a component of the middle class of proteins is defective. It negatively regulates flagellar genes by inhibiting the activity of FliA by directly binding to FliA.</text>
</comment>
<protein>
    <recommendedName>
        <fullName evidence="2">Negative regulator of flagellin synthesis</fullName>
    </recommendedName>
    <alternativeName>
        <fullName evidence="8">Anti-sigma-28 factor</fullName>
    </alternativeName>
</protein>
<evidence type="ECO:0000313" key="13">
    <source>
        <dbReference type="Proteomes" id="UP000254331"/>
    </source>
</evidence>
<dbReference type="eggNOG" id="COG2747">
    <property type="taxonomic scope" value="Bacteria"/>
</dbReference>
<gene>
    <name evidence="12" type="primary">flgM</name>
    <name evidence="11" type="ORF">GTH24_12045</name>
    <name evidence="12" type="ORF">NCTC10376_03218</name>
</gene>
<keyword evidence="6" id="KW-0804">Transcription</keyword>
<dbReference type="Pfam" id="PF04316">
    <property type="entry name" value="FlgM"/>
    <property type="match status" value="1"/>
</dbReference>
<dbReference type="AlphaFoldDB" id="A0A094THJ1"/>
<dbReference type="InterPro" id="IPR035890">
    <property type="entry name" value="Anti-sigma-28_factor_FlgM_sf"/>
</dbReference>
<dbReference type="RefSeq" id="WP_036935733.1">
    <property type="nucleotide sequence ID" value="NZ_CABMNT010000001.1"/>
</dbReference>
<evidence type="ECO:0000256" key="5">
    <source>
        <dbReference type="ARBA" id="ARBA00023015"/>
    </source>
</evidence>
<feature type="compositionally biased region" description="Polar residues" evidence="9">
    <location>
        <begin position="22"/>
        <end position="45"/>
    </location>
</feature>
<accession>A0A094THJ1</accession>
<evidence type="ECO:0000256" key="3">
    <source>
        <dbReference type="ARBA" id="ARBA00022491"/>
    </source>
</evidence>
<evidence type="ECO:0000256" key="2">
    <source>
        <dbReference type="ARBA" id="ARBA00017823"/>
    </source>
</evidence>
<dbReference type="SUPFAM" id="SSF101498">
    <property type="entry name" value="Anti-sigma factor FlgM"/>
    <property type="match status" value="1"/>
</dbReference>
<dbReference type="EMBL" id="CP047344">
    <property type="protein sequence ID" value="QIF94592.1"/>
    <property type="molecule type" value="Genomic_DNA"/>
</dbReference>
<proteinExistence type="inferred from homology"/>
<evidence type="ECO:0000313" key="12">
    <source>
        <dbReference type="EMBL" id="SUC17275.1"/>
    </source>
</evidence>
<dbReference type="InterPro" id="IPR031316">
    <property type="entry name" value="FlgM_C"/>
</dbReference>
<evidence type="ECO:0000313" key="14">
    <source>
        <dbReference type="Proteomes" id="UP000503287"/>
    </source>
</evidence>
<sequence length="99" mass="10549">MSIERANPLLPINAIAQRNPGEVTQGSRKSGTTEQKTATGDTSVKLSEAQKKLVQPGNKDINVEKVARLKEAIANGTLTMDSGKIADALFREAAESITQ</sequence>
<dbReference type="InterPro" id="IPR007412">
    <property type="entry name" value="FlgM"/>
</dbReference>
<dbReference type="EMBL" id="UGTW01000001">
    <property type="protein sequence ID" value="SUC17275.1"/>
    <property type="molecule type" value="Genomic_DNA"/>
</dbReference>
<dbReference type="NCBIfam" id="TIGR03824">
    <property type="entry name" value="FlgM_jcvi"/>
    <property type="match status" value="1"/>
</dbReference>
<keyword evidence="3" id="KW-0678">Repressor</keyword>
<dbReference type="Proteomes" id="UP000254331">
    <property type="component" value="Unassembled WGS sequence"/>
</dbReference>
<evidence type="ECO:0000256" key="6">
    <source>
        <dbReference type="ARBA" id="ARBA00023163"/>
    </source>
</evidence>
<feature type="domain" description="Anti-sigma-28 factor FlgM C-terminal" evidence="10">
    <location>
        <begin position="43"/>
        <end position="89"/>
    </location>
</feature>
<dbReference type="GO" id="GO:0045892">
    <property type="term" value="P:negative regulation of DNA-templated transcription"/>
    <property type="evidence" value="ECO:0007669"/>
    <property type="project" value="InterPro"/>
</dbReference>
<organism evidence="12 13">
    <name type="scientific">Proteus vulgaris</name>
    <dbReference type="NCBI Taxonomy" id="585"/>
    <lineage>
        <taxon>Bacteria</taxon>
        <taxon>Pseudomonadati</taxon>
        <taxon>Pseudomonadota</taxon>
        <taxon>Gammaproteobacteria</taxon>
        <taxon>Enterobacterales</taxon>
        <taxon>Morganellaceae</taxon>
        <taxon>Proteus</taxon>
    </lineage>
</organism>
<dbReference type="HOGENOM" id="CLU_149304_2_2_6"/>
<evidence type="ECO:0000313" key="11">
    <source>
        <dbReference type="EMBL" id="QIF94592.1"/>
    </source>
</evidence>
<keyword evidence="14" id="KW-1185">Reference proteome</keyword>
<evidence type="ECO:0000256" key="4">
    <source>
        <dbReference type="ARBA" id="ARBA00022795"/>
    </source>
</evidence>
<evidence type="ECO:0000256" key="9">
    <source>
        <dbReference type="SAM" id="MobiDB-lite"/>
    </source>
</evidence>
<reference evidence="11 14" key="2">
    <citation type="submission" date="2020-01" db="EMBL/GenBank/DDBJ databases">
        <title>The genomic epidemiology of tigecycline resistance gene tet(X) variants in a swine farm in China.</title>
        <authorList>
            <person name="Peng K."/>
            <person name="Li R."/>
        </authorList>
    </citation>
    <scope>NUCLEOTIDE SEQUENCE [LARGE SCALE GENOMIC DNA]</scope>
    <source>
        <strain evidence="11 14">ZN3</strain>
    </source>
</reference>
<evidence type="ECO:0000256" key="8">
    <source>
        <dbReference type="ARBA" id="ARBA00030117"/>
    </source>
</evidence>
<evidence type="ECO:0000259" key="10">
    <source>
        <dbReference type="Pfam" id="PF04316"/>
    </source>
</evidence>